<accession>A0A6V8MS46</accession>
<dbReference type="Proteomes" id="UP000568888">
    <property type="component" value="Unassembled WGS sequence"/>
</dbReference>
<dbReference type="EMBL" id="BLXY01000001">
    <property type="protein sequence ID" value="GFO62473.1"/>
    <property type="molecule type" value="Genomic_DNA"/>
</dbReference>
<keyword evidence="6" id="KW-1185">Reference proteome</keyword>
<dbReference type="Proteomes" id="UP000831485">
    <property type="component" value="Chromosome"/>
</dbReference>
<evidence type="ECO:0000313" key="4">
    <source>
        <dbReference type="EMBL" id="UPU35943.1"/>
    </source>
</evidence>
<keyword evidence="1" id="KW-0175">Coiled coil</keyword>
<feature type="chain" id="PRO_5028466236" evidence="2">
    <location>
        <begin position="22"/>
        <end position="166"/>
    </location>
</feature>
<sequence>MRIATLIIYLAALLCAGCATTGTGTGEGSFMDRYSGSRQLTQAETMLKGGDTHGAMHVLDGICNGPAVAGVTDEALFRLALLTLKAKPGSAQAQHLLKRLKKEYPGSQWTALAAPVSEQVNALEEQRRQNKALKGSNQALSREITELNQRLEQLKNLDQELEKKAR</sequence>
<gene>
    <name evidence="3" type="ORF">GMPD_03920</name>
    <name evidence="4" type="ORF">M1B72_21280</name>
</gene>
<evidence type="ECO:0000256" key="1">
    <source>
        <dbReference type="SAM" id="Coils"/>
    </source>
</evidence>
<keyword evidence="3" id="KW-0449">Lipoprotein</keyword>
<reference evidence="3" key="2">
    <citation type="journal article" date="2021" name="Int. J. Syst. Evol. Microbiol.">
        <title>Geomonas silvestris sp. nov., Geomonas paludis sp. nov. and Geomonas limicola sp. nov., isolated from terrestrial environments, and emended description of the genus Geomonas.</title>
        <authorList>
            <person name="Itoh H."/>
            <person name="Xu Z."/>
            <person name="Masuda Y."/>
            <person name="Ushijima N."/>
            <person name="Hayakawa C."/>
            <person name="Shiratori Y."/>
            <person name="Senoo K."/>
        </authorList>
    </citation>
    <scope>NUCLEOTIDE SEQUENCE</scope>
    <source>
        <strain evidence="3">Red736</strain>
    </source>
</reference>
<protein>
    <submittedName>
        <fullName evidence="3">Lipoprotein</fullName>
    </submittedName>
    <submittedName>
        <fullName evidence="4">Septum formation initiator family protein</fullName>
    </submittedName>
</protein>
<dbReference type="RefSeq" id="WP_183344525.1">
    <property type="nucleotide sequence ID" value="NZ_BLXY01000001.1"/>
</dbReference>
<evidence type="ECO:0000256" key="2">
    <source>
        <dbReference type="SAM" id="SignalP"/>
    </source>
</evidence>
<reference evidence="4" key="3">
    <citation type="submission" date="2022-04" db="EMBL/GenBank/DDBJ databases">
        <authorList>
            <person name="Liu G."/>
        </authorList>
    </citation>
    <scope>NUCLEOTIDE SEQUENCE</scope>
    <source>
        <strain evidence="4">RG22</strain>
    </source>
</reference>
<name>A0A6V8MS46_9BACT</name>
<evidence type="ECO:0000313" key="3">
    <source>
        <dbReference type="EMBL" id="GFO62473.1"/>
    </source>
</evidence>
<dbReference type="EMBL" id="CP096574">
    <property type="protein sequence ID" value="UPU35943.1"/>
    <property type="molecule type" value="Genomic_DNA"/>
</dbReference>
<feature type="signal peptide" evidence="2">
    <location>
        <begin position="1"/>
        <end position="21"/>
    </location>
</feature>
<reference evidence="5" key="1">
    <citation type="submission" date="2020-06" db="EMBL/GenBank/DDBJ databases">
        <title>Draft genomic sequecing of Geomonas sp. Red736.</title>
        <authorList>
            <person name="Itoh H."/>
            <person name="Xu Z.X."/>
            <person name="Ushijima N."/>
            <person name="Masuda Y."/>
            <person name="Shiratori Y."/>
            <person name="Senoo K."/>
        </authorList>
    </citation>
    <scope>NUCLEOTIDE SEQUENCE [LARGE SCALE GENOMIC DNA]</scope>
    <source>
        <strain evidence="5">Red736</strain>
    </source>
</reference>
<organism evidence="3 5">
    <name type="scientific">Geomonas paludis</name>
    <dbReference type="NCBI Taxonomy" id="2740185"/>
    <lineage>
        <taxon>Bacteria</taxon>
        <taxon>Pseudomonadati</taxon>
        <taxon>Thermodesulfobacteriota</taxon>
        <taxon>Desulfuromonadia</taxon>
        <taxon>Geobacterales</taxon>
        <taxon>Geobacteraceae</taxon>
        <taxon>Geomonas</taxon>
    </lineage>
</organism>
<evidence type="ECO:0000313" key="5">
    <source>
        <dbReference type="Proteomes" id="UP000568888"/>
    </source>
</evidence>
<dbReference type="AlphaFoldDB" id="A0A6V8MS46"/>
<keyword evidence="2" id="KW-0732">Signal</keyword>
<feature type="coiled-coil region" evidence="1">
    <location>
        <begin position="123"/>
        <end position="164"/>
    </location>
</feature>
<proteinExistence type="predicted"/>
<evidence type="ECO:0000313" key="6">
    <source>
        <dbReference type="Proteomes" id="UP000831485"/>
    </source>
</evidence>